<keyword evidence="3" id="KW-1185">Reference proteome</keyword>
<sequence>MESQIVGLSLGCSTRVRQVCYLVIRPARMLDRYMRMHDSPLSANNIQPKSNQQLATSSYTTTTSMPGRASETRQRLRTRGSYALLLFLSQAAREEALCSLGITLAKEVGNLIFLLQFLLATLPPRTTSASPEHLPVVYSLQRRVPERKLKSIKGLCFQT</sequence>
<evidence type="ECO:0000313" key="3">
    <source>
        <dbReference type="Proteomes" id="UP000826195"/>
    </source>
</evidence>
<evidence type="ECO:0000256" key="1">
    <source>
        <dbReference type="SAM" id="MobiDB-lite"/>
    </source>
</evidence>
<organism evidence="2 3">
    <name type="scientific">Cotesia glomerata</name>
    <name type="common">Lepidopteran parasitic wasp</name>
    <name type="synonym">Apanteles glomeratus</name>
    <dbReference type="NCBI Taxonomy" id="32391"/>
    <lineage>
        <taxon>Eukaryota</taxon>
        <taxon>Metazoa</taxon>
        <taxon>Ecdysozoa</taxon>
        <taxon>Arthropoda</taxon>
        <taxon>Hexapoda</taxon>
        <taxon>Insecta</taxon>
        <taxon>Pterygota</taxon>
        <taxon>Neoptera</taxon>
        <taxon>Endopterygota</taxon>
        <taxon>Hymenoptera</taxon>
        <taxon>Apocrita</taxon>
        <taxon>Ichneumonoidea</taxon>
        <taxon>Braconidae</taxon>
        <taxon>Microgastrinae</taxon>
        <taxon>Cotesia</taxon>
    </lineage>
</organism>
<comment type="caution">
    <text evidence="2">The sequence shown here is derived from an EMBL/GenBank/DDBJ whole genome shotgun (WGS) entry which is preliminary data.</text>
</comment>
<feature type="compositionally biased region" description="Polar residues" evidence="1">
    <location>
        <begin position="41"/>
        <end position="65"/>
    </location>
</feature>
<name>A0AAV7J6N5_COTGL</name>
<accession>A0AAV7J6N5</accession>
<protein>
    <submittedName>
        <fullName evidence="2">Uncharacterized protein</fullName>
    </submittedName>
</protein>
<reference evidence="2 3" key="1">
    <citation type="journal article" date="2021" name="J. Hered.">
        <title>A chromosome-level genome assembly of the parasitoid wasp, Cotesia glomerata (Hymenoptera: Braconidae).</title>
        <authorList>
            <person name="Pinto B.J."/>
            <person name="Weis J.J."/>
            <person name="Gamble T."/>
            <person name="Ode P.J."/>
            <person name="Paul R."/>
            <person name="Zaspel J.M."/>
        </authorList>
    </citation>
    <scope>NUCLEOTIDE SEQUENCE [LARGE SCALE GENOMIC DNA]</scope>
    <source>
        <strain evidence="2">CgM1</strain>
    </source>
</reference>
<evidence type="ECO:0000313" key="2">
    <source>
        <dbReference type="EMBL" id="KAH0566832.1"/>
    </source>
</evidence>
<dbReference type="EMBL" id="JAHXZJ010000001">
    <property type="protein sequence ID" value="KAH0566832.1"/>
    <property type="molecule type" value="Genomic_DNA"/>
</dbReference>
<gene>
    <name evidence="2" type="ORF">KQX54_004643</name>
</gene>
<feature type="region of interest" description="Disordered" evidence="1">
    <location>
        <begin position="41"/>
        <end position="73"/>
    </location>
</feature>
<dbReference type="AlphaFoldDB" id="A0AAV7J6N5"/>
<proteinExistence type="predicted"/>
<dbReference type="Proteomes" id="UP000826195">
    <property type="component" value="Unassembled WGS sequence"/>
</dbReference>